<protein>
    <submittedName>
        <fullName evidence="9">Ring finger protein dg17-related</fullName>
    </submittedName>
</protein>
<dbReference type="Pfam" id="PF13516">
    <property type="entry name" value="LRR_6"/>
    <property type="match status" value="2"/>
</dbReference>
<dbReference type="Pfam" id="PF00097">
    <property type="entry name" value="zf-C3HC4"/>
    <property type="match status" value="1"/>
</dbReference>
<evidence type="ECO:0000256" key="4">
    <source>
        <dbReference type="PROSITE-ProRule" id="PRU00207"/>
    </source>
</evidence>
<dbReference type="Gene3D" id="3.30.40.10">
    <property type="entry name" value="Zinc/RING finger domain, C3HC4 (zinc finger)"/>
    <property type="match status" value="4"/>
</dbReference>
<dbReference type="PANTHER" id="PTHR10131">
    <property type="entry name" value="TNF RECEPTOR ASSOCIATED FACTOR"/>
    <property type="match status" value="1"/>
</dbReference>
<feature type="region of interest" description="Disordered" evidence="5">
    <location>
        <begin position="345"/>
        <end position="368"/>
    </location>
</feature>
<dbReference type="InterPro" id="IPR032675">
    <property type="entry name" value="LRR_dom_sf"/>
</dbReference>
<dbReference type="PROSITE" id="PS50089">
    <property type="entry name" value="ZF_RING_2"/>
    <property type="match status" value="1"/>
</dbReference>
<dbReference type="Pfam" id="PF00646">
    <property type="entry name" value="F-box"/>
    <property type="match status" value="1"/>
</dbReference>
<dbReference type="InterPro" id="IPR018957">
    <property type="entry name" value="Znf_C3HC4_RING-type"/>
</dbReference>
<dbReference type="PROSITE" id="PS50181">
    <property type="entry name" value="FBOX"/>
    <property type="match status" value="1"/>
</dbReference>
<evidence type="ECO:0000313" key="9">
    <source>
        <dbReference type="EMBL" id="KAJ3451875.1"/>
    </source>
</evidence>
<feature type="domain" description="TRAF-type" evidence="7">
    <location>
        <begin position="102"/>
        <end position="149"/>
    </location>
</feature>
<dbReference type="SUPFAM" id="SSF49599">
    <property type="entry name" value="TRAF domain-like"/>
    <property type="match status" value="2"/>
</dbReference>
<evidence type="ECO:0000259" key="8">
    <source>
        <dbReference type="PROSITE" id="PS50181"/>
    </source>
</evidence>
<dbReference type="SUPFAM" id="SSF57850">
    <property type="entry name" value="RING/U-box"/>
    <property type="match status" value="1"/>
</dbReference>
<dbReference type="InterPro" id="IPR001293">
    <property type="entry name" value="Znf_TRAF"/>
</dbReference>
<name>A0AAV8AG84_9EUKA</name>
<dbReference type="GO" id="GO:0008270">
    <property type="term" value="F:zinc ion binding"/>
    <property type="evidence" value="ECO:0007669"/>
    <property type="project" value="UniProtKB-KW"/>
</dbReference>
<evidence type="ECO:0000256" key="3">
    <source>
        <dbReference type="ARBA" id="ARBA00022833"/>
    </source>
</evidence>
<sequence length="635" mass="73335">MHKPKYLYVSKQIKETLICPHCKNPFEDPVDSSCDHTFCRACFDHLIRNNKPCPKCNTPFISRECTESSNSVRQLLNKLQVYCPNKKQGCNEIFKRGEINKHRHNCGYNIVHCPNFPCDNSYFAKDAEKHLSKCVFRTIKCPFGCEKEIIFIDVDEHAKECVKANFRCKYCNELIVRDLEEQHFETKCTKYPQPCKYSSNGCNKILPRDEHEQHLKNCPYHQVRGLVFFSELSETMLKIFQKEIDLLKYDINQFEEVSSLVLTDKEFQLKKTTPLYKTLTKQKPNLSVNKSKAINDNTTNTNPNQTTITNNSLVNNNQEKEIHNKHETQGEKRIEIEIEIESEKEKEKETDTGIAKNKTDNTTKENQPSNLMNEKLKQQTRVRTKTRTTSNINPKSLESSPLLRLEDKLLFQICDYLDVQHLFRLACVCTRFIKLLKNSPMPFTNLNFSGKRFRQQRQLISVFQSIGDVRSINLTGALRNCGQMNIIDIVDIILKFPNLESLSLSKNFCSSLGEIMLKGLPNNHSLQHLDLSWNFMRNGVTHIAEILKTNNLLKSVNVTQNYAKDEGAIAFANVLKSNNRTLTSLNMSSNNIKKEGGEYLLEMLKVNNTLKHLILNSNSIGFDLELEIEKTLNNK</sequence>
<dbReference type="Gene3D" id="1.20.1280.50">
    <property type="match status" value="1"/>
</dbReference>
<dbReference type="Gene3D" id="3.80.10.10">
    <property type="entry name" value="Ribonuclease Inhibitor"/>
    <property type="match status" value="1"/>
</dbReference>
<evidence type="ECO:0000259" key="7">
    <source>
        <dbReference type="PROSITE" id="PS50145"/>
    </source>
</evidence>
<evidence type="ECO:0000313" key="10">
    <source>
        <dbReference type="Proteomes" id="UP001146793"/>
    </source>
</evidence>
<dbReference type="EMBL" id="JANTQA010000008">
    <property type="protein sequence ID" value="KAJ3451875.1"/>
    <property type="molecule type" value="Genomic_DNA"/>
</dbReference>
<keyword evidence="2 4" id="KW-0863">Zinc-finger</keyword>
<dbReference type="InterPro" id="IPR001611">
    <property type="entry name" value="Leu-rich_rpt"/>
</dbReference>
<dbReference type="SMART" id="SM00368">
    <property type="entry name" value="LRR_RI"/>
    <property type="match status" value="4"/>
</dbReference>
<evidence type="ECO:0000256" key="1">
    <source>
        <dbReference type="ARBA" id="ARBA00022723"/>
    </source>
</evidence>
<feature type="domain" description="TRAF-type" evidence="7">
    <location>
        <begin position="157"/>
        <end position="212"/>
    </location>
</feature>
<keyword evidence="3 4" id="KW-0862">Zinc</keyword>
<feature type="domain" description="F-box" evidence="8">
    <location>
        <begin position="399"/>
        <end position="446"/>
    </location>
</feature>
<proteinExistence type="predicted"/>
<dbReference type="PANTHER" id="PTHR10131:SF94">
    <property type="entry name" value="TNF RECEPTOR-ASSOCIATED FACTOR 4"/>
    <property type="match status" value="1"/>
</dbReference>
<feature type="region of interest" description="Disordered" evidence="5">
    <location>
        <begin position="291"/>
        <end position="311"/>
    </location>
</feature>
<organism evidence="9 10">
    <name type="scientific">Anaeramoeba flamelloides</name>
    <dbReference type="NCBI Taxonomy" id="1746091"/>
    <lineage>
        <taxon>Eukaryota</taxon>
        <taxon>Metamonada</taxon>
        <taxon>Anaeramoebidae</taxon>
        <taxon>Anaeramoeba</taxon>
    </lineage>
</organism>
<dbReference type="InterPro" id="IPR013083">
    <property type="entry name" value="Znf_RING/FYVE/PHD"/>
</dbReference>
<dbReference type="InterPro" id="IPR001810">
    <property type="entry name" value="F-box_dom"/>
</dbReference>
<evidence type="ECO:0000259" key="6">
    <source>
        <dbReference type="PROSITE" id="PS50089"/>
    </source>
</evidence>
<feature type="compositionally biased region" description="Low complexity" evidence="5">
    <location>
        <begin position="295"/>
        <end position="311"/>
    </location>
</feature>
<feature type="domain" description="RING-type" evidence="6">
    <location>
        <begin position="19"/>
        <end position="57"/>
    </location>
</feature>
<dbReference type="PROSITE" id="PS50145">
    <property type="entry name" value="ZF_TRAF"/>
    <property type="match status" value="2"/>
</dbReference>
<feature type="zinc finger region" description="TRAF-type" evidence="4">
    <location>
        <begin position="157"/>
        <end position="212"/>
    </location>
</feature>
<feature type="zinc finger region" description="TRAF-type" evidence="4">
    <location>
        <begin position="102"/>
        <end position="149"/>
    </location>
</feature>
<comment type="caution">
    <text evidence="9">The sequence shown here is derived from an EMBL/GenBank/DDBJ whole genome shotgun (WGS) entry which is preliminary data.</text>
</comment>
<feature type="compositionally biased region" description="Basic and acidic residues" evidence="5">
    <location>
        <begin position="345"/>
        <end position="363"/>
    </location>
</feature>
<gene>
    <name evidence="9" type="ORF">M0812_03633</name>
</gene>
<reference evidence="9" key="1">
    <citation type="submission" date="2022-08" db="EMBL/GenBank/DDBJ databases">
        <title>Novel sulphate-reducing endosymbionts in the free-living metamonad Anaeramoeba.</title>
        <authorList>
            <person name="Jerlstrom-Hultqvist J."/>
            <person name="Cepicka I."/>
            <person name="Gallot-Lavallee L."/>
            <person name="Salas-Leiva D."/>
            <person name="Curtis B.A."/>
            <person name="Zahonova K."/>
            <person name="Pipaliya S."/>
            <person name="Dacks J."/>
            <person name="Roger A.J."/>
        </authorList>
    </citation>
    <scope>NUCLEOTIDE SEQUENCE</scope>
    <source>
        <strain evidence="9">Busselton2</strain>
    </source>
</reference>
<evidence type="ECO:0000256" key="5">
    <source>
        <dbReference type="SAM" id="MobiDB-lite"/>
    </source>
</evidence>
<dbReference type="AlphaFoldDB" id="A0AAV8AG84"/>
<keyword evidence="1 4" id="KW-0479">Metal-binding</keyword>
<dbReference type="Pfam" id="PF02176">
    <property type="entry name" value="zf-TRAF"/>
    <property type="match status" value="1"/>
</dbReference>
<evidence type="ECO:0000256" key="2">
    <source>
        <dbReference type="ARBA" id="ARBA00022771"/>
    </source>
</evidence>
<dbReference type="InterPro" id="IPR001841">
    <property type="entry name" value="Znf_RING"/>
</dbReference>
<accession>A0AAV8AG84</accession>
<dbReference type="Proteomes" id="UP001146793">
    <property type="component" value="Unassembled WGS sequence"/>
</dbReference>
<dbReference type="SUPFAM" id="SSF52047">
    <property type="entry name" value="RNI-like"/>
    <property type="match status" value="1"/>
</dbReference>